<dbReference type="Gene3D" id="2.70.150.10">
    <property type="entry name" value="Calcium-transporting ATPase, cytoplasmic transduction domain A"/>
    <property type="match status" value="1"/>
</dbReference>
<evidence type="ECO:0000256" key="1">
    <source>
        <dbReference type="SAM" id="MobiDB-lite"/>
    </source>
</evidence>
<dbReference type="SUPFAM" id="SSF81665">
    <property type="entry name" value="Calcium ATPase, transmembrane domain M"/>
    <property type="match status" value="1"/>
</dbReference>
<keyword evidence="2" id="KW-0812">Transmembrane</keyword>
<evidence type="ECO:0000313" key="4">
    <source>
        <dbReference type="EMBL" id="KIY92699.1"/>
    </source>
</evidence>
<reference evidence="4 5" key="1">
    <citation type="journal article" date="2013" name="BMC Genomics">
        <title>Reconstruction of the lipid metabolism for the microalga Monoraphidium neglectum from its genome sequence reveals characteristics suitable for biofuel production.</title>
        <authorList>
            <person name="Bogen C."/>
            <person name="Al-Dilaimi A."/>
            <person name="Albersmeier A."/>
            <person name="Wichmann J."/>
            <person name="Grundmann M."/>
            <person name="Rupp O."/>
            <person name="Lauersen K.J."/>
            <person name="Blifernez-Klassen O."/>
            <person name="Kalinowski J."/>
            <person name="Goesmann A."/>
            <person name="Mussgnug J.H."/>
            <person name="Kruse O."/>
        </authorList>
    </citation>
    <scope>NUCLEOTIDE SEQUENCE [LARGE SCALE GENOMIC DNA]</scope>
    <source>
        <strain evidence="4 5">SAG 48.87</strain>
    </source>
</reference>
<dbReference type="OrthoDB" id="116380at2759"/>
<dbReference type="SMART" id="SM00831">
    <property type="entry name" value="Cation_ATPase_N"/>
    <property type="match status" value="1"/>
</dbReference>
<evidence type="ECO:0000259" key="3">
    <source>
        <dbReference type="SMART" id="SM00831"/>
    </source>
</evidence>
<evidence type="ECO:0000256" key="2">
    <source>
        <dbReference type="SAM" id="Phobius"/>
    </source>
</evidence>
<dbReference type="Pfam" id="PF00122">
    <property type="entry name" value="E1-E2_ATPase"/>
    <property type="match status" value="1"/>
</dbReference>
<organism evidence="4 5">
    <name type="scientific">Monoraphidium neglectum</name>
    <dbReference type="NCBI Taxonomy" id="145388"/>
    <lineage>
        <taxon>Eukaryota</taxon>
        <taxon>Viridiplantae</taxon>
        <taxon>Chlorophyta</taxon>
        <taxon>core chlorophytes</taxon>
        <taxon>Chlorophyceae</taxon>
        <taxon>CS clade</taxon>
        <taxon>Sphaeropleales</taxon>
        <taxon>Selenastraceae</taxon>
        <taxon>Monoraphidium</taxon>
    </lineage>
</organism>
<feature type="region of interest" description="Disordered" evidence="1">
    <location>
        <begin position="255"/>
        <end position="287"/>
    </location>
</feature>
<dbReference type="GeneID" id="25732908"/>
<gene>
    <name evidence="4" type="ORF">MNEG_15264</name>
</gene>
<name>A0A0D2LLP9_9CHLO</name>
<feature type="compositionally biased region" description="Low complexity" evidence="1">
    <location>
        <begin position="259"/>
        <end position="276"/>
    </location>
</feature>
<dbReference type="Proteomes" id="UP000054498">
    <property type="component" value="Unassembled WGS sequence"/>
</dbReference>
<keyword evidence="2" id="KW-1133">Transmembrane helix</keyword>
<dbReference type="RefSeq" id="XP_013891719.1">
    <property type="nucleotide sequence ID" value="XM_014036265.1"/>
</dbReference>
<dbReference type="Pfam" id="PF00690">
    <property type="entry name" value="Cation_ATPase_N"/>
    <property type="match status" value="1"/>
</dbReference>
<dbReference type="Gene3D" id="1.20.1110.10">
    <property type="entry name" value="Calcium-transporting ATPase, transmembrane domain"/>
    <property type="match status" value="1"/>
</dbReference>
<dbReference type="InterPro" id="IPR059000">
    <property type="entry name" value="ATPase_P-type_domA"/>
</dbReference>
<dbReference type="KEGG" id="mng:MNEG_15264"/>
<keyword evidence="2" id="KW-0472">Membrane</keyword>
<dbReference type="InterPro" id="IPR008250">
    <property type="entry name" value="ATPase_P-typ_transduc_dom_A_sf"/>
</dbReference>
<accession>A0A0D2LLP9</accession>
<keyword evidence="5" id="KW-1185">Reference proteome</keyword>
<dbReference type="AlphaFoldDB" id="A0A0D2LLP9"/>
<dbReference type="InterPro" id="IPR004014">
    <property type="entry name" value="ATPase_P-typ_cation-transptr_N"/>
</dbReference>
<sequence length="287" mass="29848">MGQAKSKATTDRSKADIIQMAQGLEVVVQADDEEEVLPWHSVPTAQEVMADLASNAETGLASARAGRGAAPARRAAAWGPGRPGLAQSRLRLEGGSSAAGAAEAQRRLELYGPNSLTPPKKTTFLERLWGQLNNAVVAVLLAAAIVEGAMQSWAEFTLVILVIILNCAIGLFQEGKAEKAADAIKAMLSPTAKARARNAGTPPIAPMSPLTACAPVKRDGEAQTIEADTLVPGDVVLLKSGDKVPADVRIISANNLQRPPLAATDPDPAAAAADGPLSNSCRSRRRC</sequence>
<feature type="domain" description="Cation-transporting P-type ATPase N-terminal" evidence="3">
    <location>
        <begin position="38"/>
        <end position="152"/>
    </location>
</feature>
<dbReference type="PANTHER" id="PTHR42861">
    <property type="entry name" value="CALCIUM-TRANSPORTING ATPASE"/>
    <property type="match status" value="1"/>
</dbReference>
<feature type="transmembrane region" description="Helical" evidence="2">
    <location>
        <begin position="152"/>
        <end position="172"/>
    </location>
</feature>
<evidence type="ECO:0000313" key="5">
    <source>
        <dbReference type="Proteomes" id="UP000054498"/>
    </source>
</evidence>
<dbReference type="SUPFAM" id="SSF81653">
    <property type="entry name" value="Calcium ATPase, transduction domain A"/>
    <property type="match status" value="1"/>
</dbReference>
<dbReference type="EMBL" id="KK105390">
    <property type="protein sequence ID" value="KIY92699.1"/>
    <property type="molecule type" value="Genomic_DNA"/>
</dbReference>
<protein>
    <submittedName>
        <fullName evidence="4">Cation transporting ATPase</fullName>
    </submittedName>
</protein>
<dbReference type="InterPro" id="IPR023298">
    <property type="entry name" value="ATPase_P-typ_TM_dom_sf"/>
</dbReference>
<proteinExistence type="predicted"/>
<dbReference type="STRING" id="145388.A0A0D2LLP9"/>
<feature type="transmembrane region" description="Helical" evidence="2">
    <location>
        <begin position="128"/>
        <end position="146"/>
    </location>
</feature>